<evidence type="ECO:0000256" key="1">
    <source>
        <dbReference type="SAM" id="Phobius"/>
    </source>
</evidence>
<evidence type="ECO:0000259" key="2">
    <source>
        <dbReference type="Pfam" id="PF13239"/>
    </source>
</evidence>
<feature type="transmembrane region" description="Helical" evidence="1">
    <location>
        <begin position="65"/>
        <end position="86"/>
    </location>
</feature>
<keyword evidence="4" id="KW-1185">Reference proteome</keyword>
<dbReference type="AlphaFoldDB" id="A0A1X7LHJ1"/>
<dbReference type="InterPro" id="IPR025698">
    <property type="entry name" value="2TM_dom"/>
</dbReference>
<dbReference type="RefSeq" id="WP_085500957.1">
    <property type="nucleotide sequence ID" value="NZ_FXAO01000015.1"/>
</dbReference>
<dbReference type="EMBL" id="FXAO01000015">
    <property type="protein sequence ID" value="SMG52803.1"/>
    <property type="molecule type" value="Genomic_DNA"/>
</dbReference>
<reference evidence="4" key="1">
    <citation type="submission" date="2017-04" db="EMBL/GenBank/DDBJ databases">
        <authorList>
            <person name="Varghese N."/>
            <person name="Submissions S."/>
        </authorList>
    </citation>
    <scope>NUCLEOTIDE SEQUENCE [LARGE SCALE GENOMIC DNA]</scope>
    <source>
        <strain evidence="4">DSM 19835</strain>
    </source>
</reference>
<dbReference type="Pfam" id="PF13239">
    <property type="entry name" value="2TM"/>
    <property type="match status" value="1"/>
</dbReference>
<proteinExistence type="predicted"/>
<dbReference type="STRING" id="188872.SAMN03080602_04317"/>
<gene>
    <name evidence="3" type="ORF">SAMN03080602_04317</name>
</gene>
<evidence type="ECO:0000313" key="3">
    <source>
        <dbReference type="EMBL" id="SMG52803.1"/>
    </source>
</evidence>
<name>A0A1X7LHJ1_9FLAO</name>
<keyword evidence="1" id="KW-0812">Transmembrane</keyword>
<accession>A0A1X7LHJ1</accession>
<organism evidence="3 4">
    <name type="scientific">Arenibacter troitsensis</name>
    <dbReference type="NCBI Taxonomy" id="188872"/>
    <lineage>
        <taxon>Bacteria</taxon>
        <taxon>Pseudomonadati</taxon>
        <taxon>Bacteroidota</taxon>
        <taxon>Flavobacteriia</taxon>
        <taxon>Flavobacteriales</taxon>
        <taxon>Flavobacteriaceae</taxon>
        <taxon>Arenibacter</taxon>
    </lineage>
</organism>
<keyword evidence="1" id="KW-0472">Membrane</keyword>
<dbReference type="Proteomes" id="UP000193420">
    <property type="component" value="Unassembled WGS sequence"/>
</dbReference>
<feature type="transmembrane region" description="Helical" evidence="1">
    <location>
        <begin position="24"/>
        <end position="45"/>
    </location>
</feature>
<dbReference type="OrthoDB" id="1495672at2"/>
<keyword evidence="1" id="KW-1133">Transmembrane helix</keyword>
<protein>
    <submittedName>
        <fullName evidence="3">2TM domain-containing protein</fullName>
    </submittedName>
</protein>
<evidence type="ECO:0000313" key="4">
    <source>
        <dbReference type="Proteomes" id="UP000193420"/>
    </source>
</evidence>
<feature type="domain" description="2TM" evidence="2">
    <location>
        <begin position="13"/>
        <end position="105"/>
    </location>
</feature>
<sequence>MAMDRDNLDIYIRAKKRVDTLKNFYAHIAVYLVMNVLLFVFKGRIVSFFVDKGVEDQGFLNWMEWNMVFIPIVWGVVLLVAGIYILKLKPGFIEKWEEKQLRKYTEE</sequence>